<evidence type="ECO:0000256" key="2">
    <source>
        <dbReference type="ARBA" id="ARBA00022692"/>
    </source>
</evidence>
<evidence type="ECO:0000256" key="7">
    <source>
        <dbReference type="SAM" id="SignalP"/>
    </source>
</evidence>
<keyword evidence="3 7" id="KW-0732">Signal</keyword>
<dbReference type="PROSITE" id="PS51212">
    <property type="entry name" value="WSC"/>
    <property type="match status" value="2"/>
</dbReference>
<dbReference type="GO" id="GO:0005886">
    <property type="term" value="C:plasma membrane"/>
    <property type="evidence" value="ECO:0007669"/>
    <property type="project" value="TreeGrafter"/>
</dbReference>
<feature type="domain" description="WSC" evidence="8">
    <location>
        <begin position="133"/>
        <end position="226"/>
    </location>
</feature>
<keyword evidence="10" id="KW-1185">Reference proteome</keyword>
<feature type="domain" description="WSC" evidence="8">
    <location>
        <begin position="19"/>
        <end position="113"/>
    </location>
</feature>
<evidence type="ECO:0000256" key="5">
    <source>
        <dbReference type="ARBA" id="ARBA00023136"/>
    </source>
</evidence>
<dbReference type="PANTHER" id="PTHR24269">
    <property type="entry name" value="KREMEN PROTEIN"/>
    <property type="match status" value="1"/>
</dbReference>
<keyword evidence="5" id="KW-0472">Membrane</keyword>
<evidence type="ECO:0000313" key="9">
    <source>
        <dbReference type="EMBL" id="KAK3339956.1"/>
    </source>
</evidence>
<evidence type="ECO:0000256" key="3">
    <source>
        <dbReference type="ARBA" id="ARBA00022729"/>
    </source>
</evidence>
<dbReference type="InterPro" id="IPR002889">
    <property type="entry name" value="WSC_carb-bd"/>
</dbReference>
<evidence type="ECO:0000256" key="6">
    <source>
        <dbReference type="ARBA" id="ARBA00023180"/>
    </source>
</evidence>
<keyword evidence="6" id="KW-0325">Glycoprotein</keyword>
<feature type="signal peptide" evidence="7">
    <location>
        <begin position="1"/>
        <end position="16"/>
    </location>
</feature>
<dbReference type="Proteomes" id="UP001275084">
    <property type="component" value="Unassembled WGS sequence"/>
</dbReference>
<evidence type="ECO:0000256" key="4">
    <source>
        <dbReference type="ARBA" id="ARBA00022989"/>
    </source>
</evidence>
<organism evidence="9 10">
    <name type="scientific">Lasiosphaeria hispida</name>
    <dbReference type="NCBI Taxonomy" id="260671"/>
    <lineage>
        <taxon>Eukaryota</taxon>
        <taxon>Fungi</taxon>
        <taxon>Dikarya</taxon>
        <taxon>Ascomycota</taxon>
        <taxon>Pezizomycotina</taxon>
        <taxon>Sordariomycetes</taxon>
        <taxon>Sordariomycetidae</taxon>
        <taxon>Sordariales</taxon>
        <taxon>Lasiosphaeriaceae</taxon>
        <taxon>Lasiosphaeria</taxon>
    </lineage>
</organism>
<dbReference type="EMBL" id="JAUIQD010000009">
    <property type="protein sequence ID" value="KAK3339956.1"/>
    <property type="molecule type" value="Genomic_DNA"/>
</dbReference>
<accession>A0AAJ0H5F5</accession>
<evidence type="ECO:0000259" key="8">
    <source>
        <dbReference type="PROSITE" id="PS51212"/>
    </source>
</evidence>
<dbReference type="AlphaFoldDB" id="A0AAJ0H5F5"/>
<reference evidence="9" key="1">
    <citation type="journal article" date="2023" name="Mol. Phylogenet. Evol.">
        <title>Genome-scale phylogeny and comparative genomics of the fungal order Sordariales.</title>
        <authorList>
            <person name="Hensen N."/>
            <person name="Bonometti L."/>
            <person name="Westerberg I."/>
            <person name="Brannstrom I.O."/>
            <person name="Guillou S."/>
            <person name="Cros-Aarteil S."/>
            <person name="Calhoun S."/>
            <person name="Haridas S."/>
            <person name="Kuo A."/>
            <person name="Mondo S."/>
            <person name="Pangilinan J."/>
            <person name="Riley R."/>
            <person name="LaButti K."/>
            <person name="Andreopoulos B."/>
            <person name="Lipzen A."/>
            <person name="Chen C."/>
            <person name="Yan M."/>
            <person name="Daum C."/>
            <person name="Ng V."/>
            <person name="Clum A."/>
            <person name="Steindorff A."/>
            <person name="Ohm R.A."/>
            <person name="Martin F."/>
            <person name="Silar P."/>
            <person name="Natvig D.O."/>
            <person name="Lalanne C."/>
            <person name="Gautier V."/>
            <person name="Ament-Velasquez S.L."/>
            <person name="Kruys A."/>
            <person name="Hutchinson M.I."/>
            <person name="Powell A.J."/>
            <person name="Barry K."/>
            <person name="Miller A.N."/>
            <person name="Grigoriev I.V."/>
            <person name="Debuchy R."/>
            <person name="Gladieux P."/>
            <person name="Hiltunen Thoren M."/>
            <person name="Johannesson H."/>
        </authorList>
    </citation>
    <scope>NUCLEOTIDE SEQUENCE</scope>
    <source>
        <strain evidence="9">CBS 955.72</strain>
    </source>
</reference>
<evidence type="ECO:0000256" key="1">
    <source>
        <dbReference type="ARBA" id="ARBA00004167"/>
    </source>
</evidence>
<keyword evidence="4" id="KW-1133">Transmembrane helix</keyword>
<dbReference type="Pfam" id="PF01822">
    <property type="entry name" value="WSC"/>
    <property type="match status" value="2"/>
</dbReference>
<dbReference type="PROSITE" id="PS51257">
    <property type="entry name" value="PROKAR_LIPOPROTEIN"/>
    <property type="match status" value="1"/>
</dbReference>
<comment type="caution">
    <text evidence="9">The sequence shown here is derived from an EMBL/GenBank/DDBJ whole genome shotgun (WGS) entry which is preliminary data.</text>
</comment>
<sequence length="226" mass="23511">MARLLVLATVLPAALAASVSSFYGCYTEGTTERALTGSEAVDATSMTIDICESFCYSQDFSLYGLEYGSECLCGDSLSAGSFPSFGTDCTSPCAGSPAETCGGSRRLSLFGKSAVAPAITPIPYPGDRVHAFRPADPGCYTEAVGGRALNGASISSSSMTIGACADWCLNNGFVLFGTEYGDECFCGNVIEKSANEANIGECDFPCVGNPAEKCGGSDRLSLYEWY</sequence>
<proteinExistence type="predicted"/>
<dbReference type="SMART" id="SM00321">
    <property type="entry name" value="WSC"/>
    <property type="match status" value="2"/>
</dbReference>
<name>A0AAJ0H5F5_9PEZI</name>
<comment type="subcellular location">
    <subcellularLocation>
        <location evidence="1">Membrane</location>
        <topology evidence="1">Single-pass membrane protein</topology>
    </subcellularLocation>
</comment>
<reference evidence="9" key="2">
    <citation type="submission" date="2023-06" db="EMBL/GenBank/DDBJ databases">
        <authorList>
            <consortium name="Lawrence Berkeley National Laboratory"/>
            <person name="Haridas S."/>
            <person name="Hensen N."/>
            <person name="Bonometti L."/>
            <person name="Westerberg I."/>
            <person name="Brannstrom I.O."/>
            <person name="Guillou S."/>
            <person name="Cros-Aarteil S."/>
            <person name="Calhoun S."/>
            <person name="Kuo A."/>
            <person name="Mondo S."/>
            <person name="Pangilinan J."/>
            <person name="Riley R."/>
            <person name="Labutti K."/>
            <person name="Andreopoulos B."/>
            <person name="Lipzen A."/>
            <person name="Chen C."/>
            <person name="Yanf M."/>
            <person name="Daum C."/>
            <person name="Ng V."/>
            <person name="Clum A."/>
            <person name="Steindorff A."/>
            <person name="Ohm R."/>
            <person name="Martin F."/>
            <person name="Silar P."/>
            <person name="Natvig D."/>
            <person name="Lalanne C."/>
            <person name="Gautier V."/>
            <person name="Ament-Velasquez S.L."/>
            <person name="Kruys A."/>
            <person name="Hutchinson M.I."/>
            <person name="Powell A.J."/>
            <person name="Barry K."/>
            <person name="Miller A.N."/>
            <person name="Grigoriev I.V."/>
            <person name="Debuchy R."/>
            <person name="Gladieux P."/>
            <person name="Thoren M.H."/>
            <person name="Johannesson H."/>
        </authorList>
    </citation>
    <scope>NUCLEOTIDE SEQUENCE</scope>
    <source>
        <strain evidence="9">CBS 955.72</strain>
    </source>
</reference>
<evidence type="ECO:0000313" key="10">
    <source>
        <dbReference type="Proteomes" id="UP001275084"/>
    </source>
</evidence>
<feature type="chain" id="PRO_5042478495" evidence="7">
    <location>
        <begin position="17"/>
        <end position="226"/>
    </location>
</feature>
<dbReference type="PANTHER" id="PTHR24269:SF16">
    <property type="entry name" value="PROTEIN SLG1"/>
    <property type="match status" value="1"/>
</dbReference>
<protein>
    <submittedName>
        <fullName evidence="9">WSC domain-containing protein</fullName>
    </submittedName>
</protein>
<gene>
    <name evidence="9" type="ORF">B0T25DRAFT_523619</name>
</gene>
<keyword evidence="2" id="KW-0812">Transmembrane</keyword>
<dbReference type="InterPro" id="IPR051836">
    <property type="entry name" value="Kremen_rcpt"/>
</dbReference>